<keyword evidence="3" id="KW-1185">Reference proteome</keyword>
<feature type="compositionally biased region" description="Low complexity" evidence="1">
    <location>
        <begin position="21"/>
        <end position="40"/>
    </location>
</feature>
<dbReference type="EMBL" id="CAKOAT010085377">
    <property type="protein sequence ID" value="CAH8317300.1"/>
    <property type="molecule type" value="Genomic_DNA"/>
</dbReference>
<reference evidence="2 3" key="1">
    <citation type="submission" date="2022-03" db="EMBL/GenBank/DDBJ databases">
        <authorList>
            <person name="Macdonald S."/>
            <person name="Ahmed S."/>
            <person name="Newling K."/>
        </authorList>
    </citation>
    <scope>NUCLEOTIDE SEQUENCE [LARGE SCALE GENOMIC DNA]</scope>
</reference>
<organism evidence="2 3">
    <name type="scientific">Eruca vesicaria subsp. sativa</name>
    <name type="common">Garden rocket</name>
    <name type="synonym">Eruca sativa</name>
    <dbReference type="NCBI Taxonomy" id="29727"/>
    <lineage>
        <taxon>Eukaryota</taxon>
        <taxon>Viridiplantae</taxon>
        <taxon>Streptophyta</taxon>
        <taxon>Embryophyta</taxon>
        <taxon>Tracheophyta</taxon>
        <taxon>Spermatophyta</taxon>
        <taxon>Magnoliopsida</taxon>
        <taxon>eudicotyledons</taxon>
        <taxon>Gunneridae</taxon>
        <taxon>Pentapetalae</taxon>
        <taxon>rosids</taxon>
        <taxon>malvids</taxon>
        <taxon>Brassicales</taxon>
        <taxon>Brassicaceae</taxon>
        <taxon>Brassiceae</taxon>
        <taxon>Eruca</taxon>
    </lineage>
</organism>
<feature type="region of interest" description="Disordered" evidence="1">
    <location>
        <begin position="18"/>
        <end position="55"/>
    </location>
</feature>
<proteinExistence type="predicted"/>
<evidence type="ECO:0000313" key="2">
    <source>
        <dbReference type="EMBL" id="CAH8317300.1"/>
    </source>
</evidence>
<protein>
    <submittedName>
        <fullName evidence="2">Uncharacterized protein</fullName>
    </submittedName>
</protein>
<gene>
    <name evidence="2" type="ORF">ERUC_LOCUS7913</name>
</gene>
<evidence type="ECO:0000313" key="3">
    <source>
        <dbReference type="Proteomes" id="UP001642260"/>
    </source>
</evidence>
<evidence type="ECO:0000256" key="1">
    <source>
        <dbReference type="SAM" id="MobiDB-lite"/>
    </source>
</evidence>
<accession>A0ABC8J886</accession>
<dbReference type="AlphaFoldDB" id="A0ABC8J886"/>
<sequence>MIDECNLLIAEEEKDLVQQRPTILPSSSTTPLAPAAYAPPVSSPAPPAKTNVQVV</sequence>
<name>A0ABC8J886_ERUVS</name>
<dbReference type="Proteomes" id="UP001642260">
    <property type="component" value="Unassembled WGS sequence"/>
</dbReference>
<comment type="caution">
    <text evidence="2">The sequence shown here is derived from an EMBL/GenBank/DDBJ whole genome shotgun (WGS) entry which is preliminary data.</text>
</comment>